<keyword evidence="2 9" id="KW-0963">Cytoplasm</keyword>
<evidence type="ECO:0000256" key="3">
    <source>
        <dbReference type="ARBA" id="ARBA00022679"/>
    </source>
</evidence>
<feature type="active site" description="Proton donor/acceptor" evidence="9">
    <location>
        <position position="151"/>
    </location>
</feature>
<dbReference type="PRINTS" id="PR00471">
    <property type="entry name" value="ACETATEKNASE"/>
</dbReference>
<keyword evidence="7 9" id="KW-0067">ATP-binding</keyword>
<evidence type="ECO:0000313" key="12">
    <source>
        <dbReference type="Proteomes" id="UP000733611"/>
    </source>
</evidence>
<dbReference type="InterPro" id="IPR043129">
    <property type="entry name" value="ATPase_NBD"/>
</dbReference>
<feature type="binding site" evidence="9">
    <location>
        <begin position="286"/>
        <end position="288"/>
    </location>
    <ligand>
        <name>ATP</name>
        <dbReference type="ChEBI" id="CHEBI:30616"/>
    </ligand>
</feature>
<evidence type="ECO:0000256" key="7">
    <source>
        <dbReference type="ARBA" id="ARBA00022840"/>
    </source>
</evidence>
<dbReference type="InterPro" id="IPR023865">
    <property type="entry name" value="Aliphatic_acid_kinase_CS"/>
</dbReference>
<comment type="catalytic activity">
    <reaction evidence="9">
        <text>acetate + ATP = acetyl phosphate + ADP</text>
        <dbReference type="Rhea" id="RHEA:11352"/>
        <dbReference type="ChEBI" id="CHEBI:22191"/>
        <dbReference type="ChEBI" id="CHEBI:30089"/>
        <dbReference type="ChEBI" id="CHEBI:30616"/>
        <dbReference type="ChEBI" id="CHEBI:456216"/>
        <dbReference type="EC" id="2.7.2.1"/>
    </reaction>
</comment>
<proteinExistence type="inferred from homology"/>
<keyword evidence="8 9" id="KW-0460">Magnesium</keyword>
<dbReference type="GO" id="GO:0005829">
    <property type="term" value="C:cytosol"/>
    <property type="evidence" value="ECO:0007669"/>
    <property type="project" value="TreeGrafter"/>
</dbReference>
<keyword evidence="4 9" id="KW-0479">Metal-binding</keyword>
<dbReference type="GO" id="GO:0000287">
    <property type="term" value="F:magnesium ion binding"/>
    <property type="evidence" value="ECO:0007669"/>
    <property type="project" value="UniProtKB-UniRule"/>
</dbReference>
<evidence type="ECO:0000256" key="8">
    <source>
        <dbReference type="ARBA" id="ARBA00022842"/>
    </source>
</evidence>
<feature type="binding site" evidence="9">
    <location>
        <begin position="211"/>
        <end position="215"/>
    </location>
    <ligand>
        <name>ATP</name>
        <dbReference type="ChEBI" id="CHEBI:30616"/>
    </ligand>
</feature>
<keyword evidence="6 9" id="KW-0418">Kinase</keyword>
<feature type="binding site" evidence="9">
    <location>
        <position position="20"/>
    </location>
    <ligand>
        <name>ATP</name>
        <dbReference type="ChEBI" id="CHEBI:30616"/>
    </ligand>
</feature>
<gene>
    <name evidence="9" type="primary">ackA</name>
    <name evidence="11" type="ORF">H9847_05225</name>
</gene>
<dbReference type="InterPro" id="IPR000890">
    <property type="entry name" value="Aliphatic_acid_kin_short-chain"/>
</dbReference>
<comment type="subunit">
    <text evidence="9">Homodimer.</text>
</comment>
<dbReference type="Proteomes" id="UP000733611">
    <property type="component" value="Unassembled WGS sequence"/>
</dbReference>
<dbReference type="GO" id="GO:0006083">
    <property type="term" value="P:acetate metabolic process"/>
    <property type="evidence" value="ECO:0007669"/>
    <property type="project" value="TreeGrafter"/>
</dbReference>
<keyword evidence="3 9" id="KW-0808">Transferase</keyword>
<feature type="site" description="Transition state stabilizer" evidence="9">
    <location>
        <position position="183"/>
    </location>
</feature>
<dbReference type="Gene3D" id="3.30.420.40">
    <property type="match status" value="2"/>
</dbReference>
<feature type="binding site" evidence="9">
    <location>
        <begin position="334"/>
        <end position="338"/>
    </location>
    <ligand>
        <name>ATP</name>
        <dbReference type="ChEBI" id="CHEBI:30616"/>
    </ligand>
</feature>
<dbReference type="SUPFAM" id="SSF53067">
    <property type="entry name" value="Actin-like ATPase domain"/>
    <property type="match status" value="2"/>
</dbReference>
<feature type="binding site" evidence="9">
    <location>
        <position position="393"/>
    </location>
    <ligand>
        <name>Mg(2+)</name>
        <dbReference type="ChEBI" id="CHEBI:18420"/>
    </ligand>
</feature>
<comment type="function">
    <text evidence="9">Catalyzes the formation of acetyl phosphate from acetate and ATP. Can also catalyze the reverse reaction.</text>
</comment>
<protein>
    <recommendedName>
        <fullName evidence="9">Acetate kinase</fullName>
        <ecNumber evidence="9">2.7.2.1</ecNumber>
    </recommendedName>
    <alternativeName>
        <fullName evidence="9">Acetokinase</fullName>
    </alternativeName>
</protein>
<comment type="similarity">
    <text evidence="1 9 10">Belongs to the acetokinase family.</text>
</comment>
<evidence type="ECO:0000313" key="11">
    <source>
        <dbReference type="EMBL" id="MBU3844258.1"/>
    </source>
</evidence>
<dbReference type="PROSITE" id="PS01076">
    <property type="entry name" value="ACETATE_KINASE_2"/>
    <property type="match status" value="1"/>
</dbReference>
<dbReference type="CDD" id="cd24010">
    <property type="entry name" value="ASKHA_NBD_AcK_PK"/>
    <property type="match status" value="1"/>
</dbReference>
<organism evidence="11 12">
    <name type="scientific">Candidatus Anaerobiospirillum pullicola</name>
    <dbReference type="NCBI Taxonomy" id="2838451"/>
    <lineage>
        <taxon>Bacteria</taxon>
        <taxon>Pseudomonadati</taxon>
        <taxon>Pseudomonadota</taxon>
        <taxon>Gammaproteobacteria</taxon>
        <taxon>Aeromonadales</taxon>
        <taxon>Succinivibrionaceae</taxon>
        <taxon>Anaerobiospirillum</taxon>
    </lineage>
</organism>
<evidence type="ECO:0000256" key="10">
    <source>
        <dbReference type="RuleBase" id="RU003835"/>
    </source>
</evidence>
<reference evidence="11" key="2">
    <citation type="submission" date="2021-04" db="EMBL/GenBank/DDBJ databases">
        <authorList>
            <person name="Gilroy R."/>
        </authorList>
    </citation>
    <scope>NUCLEOTIDE SEQUENCE</scope>
    <source>
        <strain evidence="11">378</strain>
    </source>
</reference>
<evidence type="ECO:0000256" key="2">
    <source>
        <dbReference type="ARBA" id="ARBA00022490"/>
    </source>
</evidence>
<dbReference type="EMBL" id="JAHLFE010000105">
    <property type="protein sequence ID" value="MBU3844258.1"/>
    <property type="molecule type" value="Genomic_DNA"/>
</dbReference>
<dbReference type="GO" id="GO:0005524">
    <property type="term" value="F:ATP binding"/>
    <property type="evidence" value="ECO:0007669"/>
    <property type="project" value="UniProtKB-KW"/>
</dbReference>
<dbReference type="PIRSF" id="PIRSF000722">
    <property type="entry name" value="Acetate_prop_kin"/>
    <property type="match status" value="1"/>
</dbReference>
<dbReference type="PANTHER" id="PTHR21060:SF21">
    <property type="entry name" value="ACETATE KINASE"/>
    <property type="match status" value="1"/>
</dbReference>
<dbReference type="GO" id="GO:0008776">
    <property type="term" value="F:acetate kinase activity"/>
    <property type="evidence" value="ECO:0007669"/>
    <property type="project" value="UniProtKB-UniRule"/>
</dbReference>
<dbReference type="EC" id="2.7.2.1" evidence="9"/>
<dbReference type="InterPro" id="IPR004372">
    <property type="entry name" value="Ac/propionate_kinase"/>
</dbReference>
<feature type="binding site" evidence="9">
    <location>
        <position position="94"/>
    </location>
    <ligand>
        <name>substrate</name>
    </ligand>
</feature>
<accession>A0A948WYY1</accession>
<reference evidence="11" key="1">
    <citation type="journal article" date="2021" name="PeerJ">
        <title>Extensive microbial diversity within the chicken gut microbiome revealed by metagenomics and culture.</title>
        <authorList>
            <person name="Gilroy R."/>
            <person name="Ravi A."/>
            <person name="Getino M."/>
            <person name="Pursley I."/>
            <person name="Horton D.L."/>
            <person name="Alikhan N.F."/>
            <person name="Baker D."/>
            <person name="Gharbi K."/>
            <person name="Hall N."/>
            <person name="Watson M."/>
            <person name="Adriaenssens E.M."/>
            <person name="Foster-Nyarko E."/>
            <person name="Jarju S."/>
            <person name="Secka A."/>
            <person name="Antonio M."/>
            <person name="Oren A."/>
            <person name="Chaudhuri R.R."/>
            <person name="La Ragione R."/>
            <person name="Hildebrand F."/>
            <person name="Pallen M.J."/>
        </authorList>
    </citation>
    <scope>NUCLEOTIDE SEQUENCE</scope>
    <source>
        <strain evidence="11">378</strain>
    </source>
</reference>
<dbReference type="GO" id="GO:0006085">
    <property type="term" value="P:acetyl-CoA biosynthetic process"/>
    <property type="evidence" value="ECO:0007669"/>
    <property type="project" value="UniProtKB-UniRule"/>
</dbReference>
<sequence length="406" mass="44166">MSTPISQTVLVINCGSSSVKFAIMNPEDGHIYLSGIAEAMGLPEAFISWRFAGEDKKKTNISGYNHEKALEFLVKDILGSHKELLESIVACGHRIVHGGEFYSAPTLVDDEVVANIEKVIPFAPLHNPAHILGIKAARASFPNIPHVVVFDTAFHQTMPPIAYRFAIPEEYYTKGGIRRYGAHGTSHMYLSQEAALLLGKPLEETNVITCHLGGGASVCAVKGGKCMDTSMGLTPLDGLIMGTRTGAIDPSVVFFLCDRYHLTPEEVKDIFNKKSGLLALSGISSDMRPICEGYEKGDERCTLALEAFSYRLAKFIASYYVPLGRVDAIVFSGGIGENCWEARKITCEYLRECLGVELDQEVNVNALSRVGHDGGVISTPASKVKIMMIPTNEELVIAKSAMSFVK</sequence>
<evidence type="ECO:0000256" key="9">
    <source>
        <dbReference type="HAMAP-Rule" id="MF_00020"/>
    </source>
</evidence>
<name>A0A948WYY1_9GAMM</name>
<dbReference type="PROSITE" id="PS01075">
    <property type="entry name" value="ACETATE_KINASE_1"/>
    <property type="match status" value="1"/>
</dbReference>
<dbReference type="HAMAP" id="MF_00020">
    <property type="entry name" value="Acetate_kinase"/>
    <property type="match status" value="1"/>
</dbReference>
<dbReference type="NCBIfam" id="TIGR00016">
    <property type="entry name" value="ackA"/>
    <property type="match status" value="1"/>
</dbReference>
<evidence type="ECO:0000256" key="5">
    <source>
        <dbReference type="ARBA" id="ARBA00022741"/>
    </source>
</evidence>
<feature type="site" description="Transition state stabilizer" evidence="9">
    <location>
        <position position="244"/>
    </location>
</feature>
<dbReference type="PANTHER" id="PTHR21060">
    <property type="entry name" value="ACETATE KINASE"/>
    <property type="match status" value="1"/>
</dbReference>
<comment type="subcellular location">
    <subcellularLocation>
        <location evidence="9">Cytoplasm</location>
    </subcellularLocation>
</comment>
<dbReference type="Pfam" id="PF00871">
    <property type="entry name" value="Acetate_kinase"/>
    <property type="match status" value="1"/>
</dbReference>
<evidence type="ECO:0000256" key="4">
    <source>
        <dbReference type="ARBA" id="ARBA00022723"/>
    </source>
</evidence>
<keyword evidence="5 9" id="KW-0547">Nucleotide-binding</keyword>
<dbReference type="AlphaFoldDB" id="A0A948WYY1"/>
<evidence type="ECO:0000256" key="6">
    <source>
        <dbReference type="ARBA" id="ARBA00022777"/>
    </source>
</evidence>
<evidence type="ECO:0000256" key="1">
    <source>
        <dbReference type="ARBA" id="ARBA00008748"/>
    </source>
</evidence>
<comment type="pathway">
    <text evidence="9">Metabolic intermediate biosynthesis; acetyl-CoA biosynthesis; acetyl-CoA from acetate: step 1/2.</text>
</comment>
<comment type="cofactor">
    <cofactor evidence="9">
        <name>Mg(2+)</name>
        <dbReference type="ChEBI" id="CHEBI:18420"/>
    </cofactor>
    <cofactor evidence="9">
        <name>Mn(2+)</name>
        <dbReference type="ChEBI" id="CHEBI:29035"/>
    </cofactor>
    <text evidence="9">Mg(2+). Can also accept Mn(2+).</text>
</comment>
<comment type="caution">
    <text evidence="11">The sequence shown here is derived from an EMBL/GenBank/DDBJ whole genome shotgun (WGS) entry which is preliminary data.</text>
</comment>
<feature type="binding site" evidence="9">
    <location>
        <position position="13"/>
    </location>
    <ligand>
        <name>Mg(2+)</name>
        <dbReference type="ChEBI" id="CHEBI:18420"/>
    </ligand>
</feature>